<dbReference type="GO" id="GO:0006511">
    <property type="term" value="P:ubiquitin-dependent protein catabolic process"/>
    <property type="evidence" value="ECO:0007669"/>
    <property type="project" value="TreeGrafter"/>
</dbReference>
<dbReference type="InterPro" id="IPR001841">
    <property type="entry name" value="Znf_RING"/>
</dbReference>
<dbReference type="PROSITE" id="PS51266">
    <property type="entry name" value="ZF_CHY"/>
    <property type="match status" value="1"/>
</dbReference>
<dbReference type="PANTHER" id="PTHR21319">
    <property type="entry name" value="RING FINGER AND CHY ZINC FINGER DOMAIN-CONTAINING PROTEIN 1"/>
    <property type="match status" value="1"/>
</dbReference>
<feature type="domain" description="CTCHY-type" evidence="7">
    <location>
        <begin position="75"/>
        <end position="138"/>
    </location>
</feature>
<evidence type="ECO:0000256" key="2">
    <source>
        <dbReference type="ARBA" id="ARBA00022771"/>
    </source>
</evidence>
<dbReference type="EMBL" id="JAODUO010000527">
    <property type="protein sequence ID" value="KAK2178840.1"/>
    <property type="molecule type" value="Genomic_DNA"/>
</dbReference>
<dbReference type="GO" id="GO:0008270">
    <property type="term" value="F:zinc ion binding"/>
    <property type="evidence" value="ECO:0007669"/>
    <property type="project" value="UniProtKB-KW"/>
</dbReference>
<dbReference type="Gene3D" id="3.30.40.10">
    <property type="entry name" value="Zinc/RING finger domain, C3HC4 (zinc finger)"/>
    <property type="match status" value="1"/>
</dbReference>
<dbReference type="GO" id="GO:0005634">
    <property type="term" value="C:nucleus"/>
    <property type="evidence" value="ECO:0007669"/>
    <property type="project" value="TreeGrafter"/>
</dbReference>
<dbReference type="Proteomes" id="UP001209878">
    <property type="component" value="Unassembled WGS sequence"/>
</dbReference>
<dbReference type="GO" id="GO:0061630">
    <property type="term" value="F:ubiquitin protein ligase activity"/>
    <property type="evidence" value="ECO:0007669"/>
    <property type="project" value="TreeGrafter"/>
</dbReference>
<keyword evidence="2 4" id="KW-0863">Zinc-finger</keyword>
<dbReference type="PANTHER" id="PTHR21319:SF53">
    <property type="entry name" value="RING FINGER AND CHY ZINC FINGER DOMAIN-CONTAINING PROTEIN 1"/>
    <property type="match status" value="1"/>
</dbReference>
<evidence type="ECO:0000256" key="4">
    <source>
        <dbReference type="PROSITE-ProRule" id="PRU00601"/>
    </source>
</evidence>
<dbReference type="AlphaFoldDB" id="A0AAD9NQN3"/>
<dbReference type="Pfam" id="PF05495">
    <property type="entry name" value="zf-CHY"/>
    <property type="match status" value="1"/>
</dbReference>
<evidence type="ECO:0000313" key="9">
    <source>
        <dbReference type="Proteomes" id="UP001209878"/>
    </source>
</evidence>
<evidence type="ECO:0008006" key="10">
    <source>
        <dbReference type="Google" id="ProtNLM"/>
    </source>
</evidence>
<sequence>MEENGEDSEVCGCEHYKRKCAFISPCCQKVYTCRLCHDEHEDHTLDRYKVSKVQCLKCGNRQPVEKNCIKCGIEFGHYFCSVCRLYDNIDKKQFHCEPCGICRVGGRENFFHCKKCDLCLGLVVKDTHKCVEKASRANCPVCMEDLHTSRIPSHVPSCGHLLHRSCYEELLKSGNYTCPLCNVSLVEMDGVWKHLDEEVENTPMPEEYSDLQLQILCRDCHKESRTRFHVVGLKCQYCGSYNTCRAAEPTATGDTPQH</sequence>
<dbReference type="Pfam" id="PF14599">
    <property type="entry name" value="zinc_ribbon_6"/>
    <property type="match status" value="1"/>
</dbReference>
<protein>
    <recommendedName>
        <fullName evidence="10">RING finger and CHY zinc finger domain-containing protein 1</fullName>
    </recommendedName>
</protein>
<organism evidence="8 9">
    <name type="scientific">Ridgeia piscesae</name>
    <name type="common">Tubeworm</name>
    <dbReference type="NCBI Taxonomy" id="27915"/>
    <lineage>
        <taxon>Eukaryota</taxon>
        <taxon>Metazoa</taxon>
        <taxon>Spiralia</taxon>
        <taxon>Lophotrochozoa</taxon>
        <taxon>Annelida</taxon>
        <taxon>Polychaeta</taxon>
        <taxon>Sedentaria</taxon>
        <taxon>Canalipalpata</taxon>
        <taxon>Sabellida</taxon>
        <taxon>Siboglinidae</taxon>
        <taxon>Ridgeia</taxon>
    </lineage>
</organism>
<evidence type="ECO:0000259" key="6">
    <source>
        <dbReference type="PROSITE" id="PS51266"/>
    </source>
</evidence>
<evidence type="ECO:0000256" key="1">
    <source>
        <dbReference type="ARBA" id="ARBA00022723"/>
    </source>
</evidence>
<comment type="caution">
    <text evidence="8">The sequence shown here is derived from an EMBL/GenBank/DDBJ whole genome shotgun (WGS) entry which is preliminary data.</text>
</comment>
<dbReference type="CDD" id="cd16464">
    <property type="entry name" value="RING-H2_Pirh2-like"/>
    <property type="match status" value="1"/>
</dbReference>
<dbReference type="GO" id="GO:0016567">
    <property type="term" value="P:protein ubiquitination"/>
    <property type="evidence" value="ECO:0007669"/>
    <property type="project" value="TreeGrafter"/>
</dbReference>
<dbReference type="InterPro" id="IPR013083">
    <property type="entry name" value="Znf_RING/FYVE/PHD"/>
</dbReference>
<dbReference type="InterPro" id="IPR017921">
    <property type="entry name" value="Znf_CTCHY"/>
</dbReference>
<dbReference type="SUPFAM" id="SSF161245">
    <property type="entry name" value="Zinc hairpin stack"/>
    <property type="match status" value="1"/>
</dbReference>
<dbReference type="Pfam" id="PF13639">
    <property type="entry name" value="zf-RING_2"/>
    <property type="match status" value="1"/>
</dbReference>
<evidence type="ECO:0000313" key="8">
    <source>
        <dbReference type="EMBL" id="KAK2178840.1"/>
    </source>
</evidence>
<feature type="domain" description="CHY-type" evidence="6">
    <location>
        <begin position="6"/>
        <end position="73"/>
    </location>
</feature>
<evidence type="ECO:0000259" key="5">
    <source>
        <dbReference type="PROSITE" id="PS50089"/>
    </source>
</evidence>
<dbReference type="InterPro" id="IPR008913">
    <property type="entry name" value="Znf_CHY"/>
</dbReference>
<dbReference type="InterPro" id="IPR037274">
    <property type="entry name" value="Znf_CHY_sf"/>
</dbReference>
<dbReference type="FunFam" id="3.30.40.10:FF:000188">
    <property type="entry name" value="RING finger and CHY zinc finger domain-containing protein 1"/>
    <property type="match status" value="1"/>
</dbReference>
<dbReference type="InterPro" id="IPR037275">
    <property type="entry name" value="Znf_CTCHY_sf"/>
</dbReference>
<accession>A0AAD9NQN3</accession>
<feature type="domain" description="RING-type" evidence="5">
    <location>
        <begin position="139"/>
        <end position="182"/>
    </location>
</feature>
<dbReference type="SUPFAM" id="SSF161219">
    <property type="entry name" value="CHY zinc finger-like"/>
    <property type="match status" value="1"/>
</dbReference>
<dbReference type="PROSITE" id="PS51270">
    <property type="entry name" value="ZF_CTCHY"/>
    <property type="match status" value="1"/>
</dbReference>
<reference evidence="8" key="1">
    <citation type="journal article" date="2023" name="Mol. Biol. Evol.">
        <title>Third-Generation Sequencing Reveals the Adaptive Role of the Epigenome in Three Deep-Sea Polychaetes.</title>
        <authorList>
            <person name="Perez M."/>
            <person name="Aroh O."/>
            <person name="Sun Y."/>
            <person name="Lan Y."/>
            <person name="Juniper S.K."/>
            <person name="Young C.R."/>
            <person name="Angers B."/>
            <person name="Qian P.Y."/>
        </authorList>
    </citation>
    <scope>NUCLEOTIDE SEQUENCE</scope>
    <source>
        <strain evidence="8">R07B-5</strain>
    </source>
</reference>
<keyword evidence="9" id="KW-1185">Reference proteome</keyword>
<dbReference type="PROSITE" id="PS50089">
    <property type="entry name" value="ZF_RING_2"/>
    <property type="match status" value="1"/>
</dbReference>
<dbReference type="InterPro" id="IPR039512">
    <property type="entry name" value="RCHY1_zinc-ribbon"/>
</dbReference>
<evidence type="ECO:0000259" key="7">
    <source>
        <dbReference type="PROSITE" id="PS51270"/>
    </source>
</evidence>
<dbReference type="SUPFAM" id="SSF57850">
    <property type="entry name" value="RING/U-box"/>
    <property type="match status" value="1"/>
</dbReference>
<keyword evidence="1" id="KW-0479">Metal-binding</keyword>
<dbReference type="Gene3D" id="2.20.28.10">
    <property type="match status" value="1"/>
</dbReference>
<evidence type="ECO:0000256" key="3">
    <source>
        <dbReference type="ARBA" id="ARBA00022833"/>
    </source>
</evidence>
<name>A0AAD9NQN3_RIDPI</name>
<proteinExistence type="predicted"/>
<dbReference type="SMART" id="SM00184">
    <property type="entry name" value="RING"/>
    <property type="match status" value="1"/>
</dbReference>
<gene>
    <name evidence="8" type="ORF">NP493_527g04011</name>
</gene>
<keyword evidence="3" id="KW-0862">Zinc</keyword>